<proteinExistence type="predicted"/>
<dbReference type="EMBL" id="CABIJS010000643">
    <property type="protein sequence ID" value="VUZ54387.1"/>
    <property type="molecule type" value="Genomic_DNA"/>
</dbReference>
<sequence>MIDTGDEISLKPFVFYPNLNVALKAANRSNTKRNGQRLLEINLNLKLIFLMNSIFLLNCVPLDLLTMPSNYLSLVKENSLPPEAFLLFLLIYLHNSPPTFSHSQ</sequence>
<organism evidence="1 2">
    <name type="scientific">Hymenolepis diminuta</name>
    <name type="common">Rat tapeworm</name>
    <dbReference type="NCBI Taxonomy" id="6216"/>
    <lineage>
        <taxon>Eukaryota</taxon>
        <taxon>Metazoa</taxon>
        <taxon>Spiralia</taxon>
        <taxon>Lophotrochozoa</taxon>
        <taxon>Platyhelminthes</taxon>
        <taxon>Cestoda</taxon>
        <taxon>Eucestoda</taxon>
        <taxon>Cyclophyllidea</taxon>
        <taxon>Hymenolepididae</taxon>
        <taxon>Hymenolepis</taxon>
    </lineage>
</organism>
<reference evidence="1 2" key="1">
    <citation type="submission" date="2019-07" db="EMBL/GenBank/DDBJ databases">
        <authorList>
            <person name="Jastrzebski P J."/>
            <person name="Paukszto L."/>
            <person name="Jastrzebski P J."/>
        </authorList>
    </citation>
    <scope>NUCLEOTIDE SEQUENCE [LARGE SCALE GENOMIC DNA]</scope>
    <source>
        <strain evidence="1 2">WMS-il1</strain>
    </source>
</reference>
<keyword evidence="2" id="KW-1185">Reference proteome</keyword>
<protein>
    <submittedName>
        <fullName evidence="1">Uncharacterized protein</fullName>
    </submittedName>
</protein>
<accession>A0A564Z4D6</accession>
<evidence type="ECO:0000313" key="2">
    <source>
        <dbReference type="Proteomes" id="UP000321570"/>
    </source>
</evidence>
<dbReference type="AlphaFoldDB" id="A0A564Z4D6"/>
<name>A0A564Z4D6_HYMDI</name>
<gene>
    <name evidence="1" type="ORF">WMSIL1_LOCUS12469</name>
</gene>
<evidence type="ECO:0000313" key="1">
    <source>
        <dbReference type="EMBL" id="VUZ54387.1"/>
    </source>
</evidence>
<dbReference type="Proteomes" id="UP000321570">
    <property type="component" value="Unassembled WGS sequence"/>
</dbReference>